<evidence type="ECO:0000259" key="11">
    <source>
        <dbReference type="PROSITE" id="PS50112"/>
    </source>
</evidence>
<dbReference type="InterPro" id="IPR000700">
    <property type="entry name" value="PAS-assoc_C"/>
</dbReference>
<dbReference type="EMBL" id="CP053085">
    <property type="protein sequence ID" value="QJR37038.1"/>
    <property type="molecule type" value="Genomic_DNA"/>
</dbReference>
<dbReference type="SMART" id="SM00448">
    <property type="entry name" value="REC"/>
    <property type="match status" value="1"/>
</dbReference>
<dbReference type="AlphaFoldDB" id="A0A6M4ISJ0"/>
<keyword evidence="4" id="KW-0808">Transferase</keyword>
<dbReference type="InterPro" id="IPR001610">
    <property type="entry name" value="PAC"/>
</dbReference>
<evidence type="ECO:0000256" key="5">
    <source>
        <dbReference type="ARBA" id="ARBA00022777"/>
    </source>
</evidence>
<dbReference type="InterPro" id="IPR035965">
    <property type="entry name" value="PAS-like_dom_sf"/>
</dbReference>
<dbReference type="SUPFAM" id="SSF55785">
    <property type="entry name" value="PYP-like sensor domain (PAS domain)"/>
    <property type="match status" value="4"/>
</dbReference>
<dbReference type="GO" id="GO:0000155">
    <property type="term" value="F:phosphorelay sensor kinase activity"/>
    <property type="evidence" value="ECO:0007669"/>
    <property type="project" value="InterPro"/>
</dbReference>
<dbReference type="SMART" id="SM00086">
    <property type="entry name" value="PAC"/>
    <property type="match status" value="2"/>
</dbReference>
<dbReference type="PANTHER" id="PTHR43547:SF2">
    <property type="entry name" value="HYBRID SIGNAL TRANSDUCTION HISTIDINE KINASE C"/>
    <property type="match status" value="1"/>
</dbReference>
<dbReference type="Gene3D" id="1.10.287.130">
    <property type="match status" value="1"/>
</dbReference>
<dbReference type="PANTHER" id="PTHR43547">
    <property type="entry name" value="TWO-COMPONENT HISTIDINE KINASE"/>
    <property type="match status" value="1"/>
</dbReference>
<accession>A0A6M4ISJ0</accession>
<feature type="domain" description="PAS" evidence="11">
    <location>
        <begin position="402"/>
        <end position="472"/>
    </location>
</feature>
<evidence type="ECO:0000256" key="6">
    <source>
        <dbReference type="ARBA" id="ARBA00023012"/>
    </source>
</evidence>
<feature type="domain" description="Histidine kinase" evidence="9">
    <location>
        <begin position="545"/>
        <end position="763"/>
    </location>
</feature>
<keyword evidence="5" id="KW-0418">Kinase</keyword>
<dbReference type="SMART" id="SM00388">
    <property type="entry name" value="HisKA"/>
    <property type="match status" value="1"/>
</dbReference>
<feature type="domain" description="Response regulatory" evidence="10">
    <location>
        <begin position="786"/>
        <end position="902"/>
    </location>
</feature>
<name>A0A6M4ISJ0_9BACT</name>
<dbReference type="InterPro" id="IPR036097">
    <property type="entry name" value="HisK_dim/P_sf"/>
</dbReference>
<dbReference type="InterPro" id="IPR000014">
    <property type="entry name" value="PAS"/>
</dbReference>
<dbReference type="Pfam" id="PF13188">
    <property type="entry name" value="PAS_8"/>
    <property type="match status" value="1"/>
</dbReference>
<dbReference type="SUPFAM" id="SSF55874">
    <property type="entry name" value="ATPase domain of HSP90 chaperone/DNA topoisomerase II/histidine kinase"/>
    <property type="match status" value="1"/>
</dbReference>
<dbReference type="RefSeq" id="WP_171226471.1">
    <property type="nucleotide sequence ID" value="NZ_CP053085.1"/>
</dbReference>
<dbReference type="InterPro" id="IPR001789">
    <property type="entry name" value="Sig_transdc_resp-reg_receiver"/>
</dbReference>
<dbReference type="InterPro" id="IPR004358">
    <property type="entry name" value="Sig_transdc_His_kin-like_C"/>
</dbReference>
<dbReference type="Pfam" id="PF00512">
    <property type="entry name" value="HisKA"/>
    <property type="match status" value="1"/>
</dbReference>
<keyword evidence="14" id="KW-1185">Reference proteome</keyword>
<feature type="domain" description="PAC" evidence="12">
    <location>
        <begin position="349"/>
        <end position="401"/>
    </location>
</feature>
<dbReference type="Gene3D" id="3.30.565.10">
    <property type="entry name" value="Histidine kinase-like ATPase, C-terminal domain"/>
    <property type="match status" value="1"/>
</dbReference>
<dbReference type="Pfam" id="PF08448">
    <property type="entry name" value="PAS_4"/>
    <property type="match status" value="2"/>
</dbReference>
<dbReference type="Pfam" id="PF02518">
    <property type="entry name" value="HATPase_c"/>
    <property type="match status" value="1"/>
</dbReference>
<dbReference type="InterPro" id="IPR003594">
    <property type="entry name" value="HATPase_dom"/>
</dbReference>
<dbReference type="CDD" id="cd00082">
    <property type="entry name" value="HisKA"/>
    <property type="match status" value="1"/>
</dbReference>
<dbReference type="EC" id="2.7.13.3" evidence="2"/>
<dbReference type="Proteomes" id="UP000500938">
    <property type="component" value="Chromosome"/>
</dbReference>
<protein>
    <recommendedName>
        <fullName evidence="2">histidine kinase</fullName>
        <ecNumber evidence="2">2.7.13.3</ecNumber>
    </recommendedName>
</protein>
<dbReference type="PROSITE" id="PS50113">
    <property type="entry name" value="PAC"/>
    <property type="match status" value="2"/>
</dbReference>
<evidence type="ECO:0000259" key="12">
    <source>
        <dbReference type="PROSITE" id="PS50113"/>
    </source>
</evidence>
<evidence type="ECO:0000313" key="14">
    <source>
        <dbReference type="Proteomes" id="UP000500938"/>
    </source>
</evidence>
<evidence type="ECO:0000256" key="2">
    <source>
        <dbReference type="ARBA" id="ARBA00012438"/>
    </source>
</evidence>
<dbReference type="InterPro" id="IPR003661">
    <property type="entry name" value="HisK_dim/P_dom"/>
</dbReference>
<evidence type="ECO:0000256" key="7">
    <source>
        <dbReference type="ARBA" id="ARBA00023136"/>
    </source>
</evidence>
<dbReference type="FunFam" id="1.10.287.130:FF:000001">
    <property type="entry name" value="Two-component sensor histidine kinase"/>
    <property type="match status" value="1"/>
</dbReference>
<organism evidence="13 14">
    <name type="scientific">Gemmatimonas groenlandica</name>
    <dbReference type="NCBI Taxonomy" id="2732249"/>
    <lineage>
        <taxon>Bacteria</taxon>
        <taxon>Pseudomonadati</taxon>
        <taxon>Gemmatimonadota</taxon>
        <taxon>Gemmatimonadia</taxon>
        <taxon>Gemmatimonadales</taxon>
        <taxon>Gemmatimonadaceae</taxon>
        <taxon>Gemmatimonas</taxon>
    </lineage>
</organism>
<keyword evidence="6" id="KW-0902">Two-component regulatory system</keyword>
<dbReference type="CDD" id="cd00075">
    <property type="entry name" value="HATPase"/>
    <property type="match status" value="1"/>
</dbReference>
<evidence type="ECO:0000256" key="1">
    <source>
        <dbReference type="ARBA" id="ARBA00000085"/>
    </source>
</evidence>
<sequence>MAAERLEVSASVPIVDRHQAVLNAMDEGFCIVELLYDDTGRAVDHRILEANAAFERHTGVRNPVGKCASELVPGGEQWFNDLYGRVAATGVQERTETGSEAMGRWFQISVTRVGLAANHTVAVVFMDISERKQADFALQRRSAQFETLLNEAPLGVFLIDADFRVRAMNPAAQSTFEGIASVIGRDFDEVMHIVWPPERADGFVKIFRHTLETGEPFATPHETEMRADRRVTEYYAWQINRISLPEGGFGVVCYFSDTSASVFAQRRLADSEAQYRQLFQSAPIAMFACDASGVLLSYNALAVEVWGRQPEHGQDRYDGAIRLWRPDGTALLDANNPMVAVLSGDAPVRNLHVLIERPDGSRLPVSLSIAAQSNANGETTGAIGSFIDISDRIRADEARAESQRQLEFVMDSMPQKIFTASPEGEIGYLNPQWMEYTGLPAADIRDWSGSALIHPDDLSMTISIWQRDLPNGTPIHIEHRFRCADGTYRWHISRAIPMRDTSGELIMWVGSSTDMHALREAAIDSQRAGGVLAEADRHKNEFLATLAHELRNPLAPIRNALDILTQGEPTPGVVQFASGIIERQTTQMIRLVDELLDVSRISRGTIALKRATVDLTMVIEQAIETARPAIERAGHEIQVSFAVEPLYIDADATRLIQVFGNLLDNAGKFTPSGGRIVITTQRQGDEAVIQVHDNGVGIPTSMLGAVFELFRQVDHTLERARGGLGIGLNLVQRLVELHGGSVDAMSEGPGTGSTFTVRLPIMVDAFTPTPIREVASEQLDRAAGRRVLVVDDNHDSANSLALALQLRGNESRVAFDGMEAIEVAELFRPELIVLDLEMPKLNGYDAARRIRAEPWGRSIALVALTGLGQDDDRRRSRDAGFVAHLVKPVDHAELALLLARLPQVDATASA</sequence>
<dbReference type="InterPro" id="IPR036890">
    <property type="entry name" value="HATPase_C_sf"/>
</dbReference>
<keyword evidence="7" id="KW-0472">Membrane</keyword>
<dbReference type="InterPro" id="IPR005467">
    <property type="entry name" value="His_kinase_dom"/>
</dbReference>
<feature type="domain" description="PAC" evidence="12">
    <location>
        <begin position="475"/>
        <end position="527"/>
    </location>
</feature>
<proteinExistence type="predicted"/>
<dbReference type="PRINTS" id="PR00344">
    <property type="entry name" value="BCTRLSENSOR"/>
</dbReference>
<evidence type="ECO:0000256" key="4">
    <source>
        <dbReference type="ARBA" id="ARBA00022679"/>
    </source>
</evidence>
<dbReference type="Gene3D" id="3.30.450.20">
    <property type="entry name" value="PAS domain"/>
    <property type="match status" value="4"/>
</dbReference>
<feature type="modified residue" description="4-aspartylphosphate" evidence="8">
    <location>
        <position position="835"/>
    </location>
</feature>
<dbReference type="Gene3D" id="3.40.50.2300">
    <property type="match status" value="1"/>
</dbReference>
<dbReference type="FunFam" id="3.30.565.10:FF:000006">
    <property type="entry name" value="Sensor histidine kinase WalK"/>
    <property type="match status" value="1"/>
</dbReference>
<keyword evidence="3 8" id="KW-0597">Phosphoprotein</keyword>
<evidence type="ECO:0000256" key="8">
    <source>
        <dbReference type="PROSITE-ProRule" id="PRU00169"/>
    </source>
</evidence>
<dbReference type="SUPFAM" id="SSF52172">
    <property type="entry name" value="CheY-like"/>
    <property type="match status" value="1"/>
</dbReference>
<dbReference type="InterPro" id="IPR011006">
    <property type="entry name" value="CheY-like_superfamily"/>
</dbReference>
<dbReference type="InterPro" id="IPR013655">
    <property type="entry name" value="PAS_fold_3"/>
</dbReference>
<evidence type="ECO:0000259" key="9">
    <source>
        <dbReference type="PROSITE" id="PS50109"/>
    </source>
</evidence>
<dbReference type="CDD" id="cd00130">
    <property type="entry name" value="PAS"/>
    <property type="match status" value="3"/>
</dbReference>
<reference evidence="13 14" key="1">
    <citation type="submission" date="2020-05" db="EMBL/GenBank/DDBJ databases">
        <title>Complete genome sequence of Gemmatimonas greenlandica TET16.</title>
        <authorList>
            <person name="Zeng Y."/>
        </authorList>
    </citation>
    <scope>NUCLEOTIDE SEQUENCE [LARGE SCALE GENOMIC DNA]</scope>
    <source>
        <strain evidence="13 14">TET16</strain>
    </source>
</reference>
<dbReference type="InterPro" id="IPR013656">
    <property type="entry name" value="PAS_4"/>
</dbReference>
<dbReference type="SMART" id="SM00091">
    <property type="entry name" value="PAS"/>
    <property type="match status" value="4"/>
</dbReference>
<evidence type="ECO:0000313" key="13">
    <source>
        <dbReference type="EMBL" id="QJR37038.1"/>
    </source>
</evidence>
<feature type="domain" description="PAS" evidence="11">
    <location>
        <begin position="271"/>
        <end position="311"/>
    </location>
</feature>
<evidence type="ECO:0000259" key="10">
    <source>
        <dbReference type="PROSITE" id="PS50110"/>
    </source>
</evidence>
<dbReference type="FunFam" id="3.30.450.20:FF:000099">
    <property type="entry name" value="Sensory box sensor histidine kinase"/>
    <property type="match status" value="1"/>
</dbReference>
<evidence type="ECO:0000256" key="3">
    <source>
        <dbReference type="ARBA" id="ARBA00022553"/>
    </source>
</evidence>
<dbReference type="PROSITE" id="PS50110">
    <property type="entry name" value="RESPONSE_REGULATORY"/>
    <property type="match status" value="1"/>
</dbReference>
<gene>
    <name evidence="13" type="ORF">HKW67_16695</name>
</gene>
<dbReference type="SUPFAM" id="SSF47384">
    <property type="entry name" value="Homodimeric domain of signal transducing histidine kinase"/>
    <property type="match status" value="1"/>
</dbReference>
<dbReference type="Pfam" id="PF00072">
    <property type="entry name" value="Response_reg"/>
    <property type="match status" value="1"/>
</dbReference>
<dbReference type="Pfam" id="PF08447">
    <property type="entry name" value="PAS_3"/>
    <property type="match status" value="1"/>
</dbReference>
<dbReference type="SMART" id="SM00387">
    <property type="entry name" value="HATPase_c"/>
    <property type="match status" value="1"/>
</dbReference>
<dbReference type="NCBIfam" id="TIGR00229">
    <property type="entry name" value="sensory_box"/>
    <property type="match status" value="2"/>
</dbReference>
<dbReference type="PROSITE" id="PS50112">
    <property type="entry name" value="PAS"/>
    <property type="match status" value="2"/>
</dbReference>
<comment type="catalytic activity">
    <reaction evidence="1">
        <text>ATP + protein L-histidine = ADP + protein N-phospho-L-histidine.</text>
        <dbReference type="EC" id="2.7.13.3"/>
    </reaction>
</comment>
<dbReference type="PROSITE" id="PS50109">
    <property type="entry name" value="HIS_KIN"/>
    <property type="match status" value="1"/>
</dbReference>
<dbReference type="KEGG" id="ggr:HKW67_16695"/>